<dbReference type="InterPro" id="IPR045784">
    <property type="entry name" value="Radical_SAM_N2"/>
</dbReference>
<dbReference type="NCBIfam" id="TIGR03960">
    <property type="entry name" value="rSAM_fuse_unch"/>
    <property type="match status" value="1"/>
</dbReference>
<reference evidence="3" key="1">
    <citation type="submission" date="2013-08" db="EMBL/GenBank/DDBJ databases">
        <title>Intrasporangium oryzae NRRL B-24470.</title>
        <authorList>
            <person name="Liu H."/>
            <person name="Wang G."/>
        </authorList>
    </citation>
    <scope>NUCLEOTIDE SEQUENCE [LARGE SCALE GENOMIC DNA]</scope>
    <source>
        <strain evidence="3">Q5-1</strain>
    </source>
</reference>
<dbReference type="Gene3D" id="3.80.30.20">
    <property type="entry name" value="tm_1862 like domain"/>
    <property type="match status" value="1"/>
</dbReference>
<dbReference type="AlphaFoldDB" id="W9GRT3"/>
<dbReference type="Pfam" id="PF19864">
    <property type="entry name" value="Radical_SAM_N2"/>
    <property type="match status" value="1"/>
</dbReference>
<dbReference type="SFLD" id="SFLDG01082">
    <property type="entry name" value="B12-binding_domain_containing"/>
    <property type="match status" value="1"/>
</dbReference>
<protein>
    <submittedName>
        <fullName evidence="2">Fe-S oxidoreductase</fullName>
    </submittedName>
</protein>
<evidence type="ECO:0000313" key="3">
    <source>
        <dbReference type="Proteomes" id="UP000019494"/>
    </source>
</evidence>
<dbReference type="InterPro" id="IPR023862">
    <property type="entry name" value="CHP03960_rSAM"/>
</dbReference>
<dbReference type="Proteomes" id="UP000019494">
    <property type="component" value="Unassembled WGS sequence"/>
</dbReference>
<evidence type="ECO:0000313" key="2">
    <source>
        <dbReference type="EMBL" id="EWT06579.1"/>
    </source>
</evidence>
<dbReference type="SMART" id="SM00729">
    <property type="entry name" value="Elp3"/>
    <property type="match status" value="1"/>
</dbReference>
<sequence length="662" mass="73484">MPGESIFHALEPLLERVSKPIQYVGGELNSTVKDWHVGGFGPAGEELTTRWALMYPDAYEVGLPNQGVMILYEVINERPDALAERTYAVWPDMEAQLRGAGLPQFTVDGHRPVRDFDLLGVSFSTELGYTNLLTALDLAGIPLYAAERALEDPIVIAGGHAAFNPEPIADFIDAAIVGDGEQAVLVVTDIVRDWKAEGRPGGRRELLLRLARTGGVYVPSCYDVSYLPDGRIQRVAPSPDAPGVPWRVSKHTVMDLDAWPYPKQPLVPLAESVHERMSVEIFRGCTRGCRFCQAGMITRPVRERSITGIGEMVERGLAATGFEEVGLLSLSSADHSEIADLTKGLADRYEGTQTGLSLPSTRVDAFNIDLANELTRNGRRSGLTFAPEGGSERIRRVINKMVTEEDLINTVAAAYGAGWRQVKLYFMCGLPTETDEDVLQIAELASKVIETGRRVSGRRDIRCTVSIGGFVPKPHTPFQWAAQLGPEETDARLLKLREAIRADRSYGSSIGFRYHDGQPGAVEGLLSRGDRRIGRVIEAVWRDGGRFDGWSEHFSYERWMRCAEEALADYPVDVAWYTTREREQNEVLPWDHLDSGLDKDWLWEDWQDALDGREVDDCRWTPCFDCGVCPQMGTEIEIGPTGKKLLPLTVLGQGRAELVEQR</sequence>
<accession>W9GRT3</accession>
<organism evidence="2 3">
    <name type="scientific">Intrasporangium chromatireducens Q5-1</name>
    <dbReference type="NCBI Taxonomy" id="584657"/>
    <lineage>
        <taxon>Bacteria</taxon>
        <taxon>Bacillati</taxon>
        <taxon>Actinomycetota</taxon>
        <taxon>Actinomycetes</taxon>
        <taxon>Micrococcales</taxon>
        <taxon>Intrasporangiaceae</taxon>
        <taxon>Intrasporangium</taxon>
    </lineage>
</organism>
<dbReference type="EMBL" id="AWQS01000041">
    <property type="protein sequence ID" value="EWT06579.1"/>
    <property type="molecule type" value="Genomic_DNA"/>
</dbReference>
<dbReference type="GO" id="GO:0051536">
    <property type="term" value="F:iron-sulfur cluster binding"/>
    <property type="evidence" value="ECO:0007669"/>
    <property type="project" value="InterPro"/>
</dbReference>
<dbReference type="PROSITE" id="PS51918">
    <property type="entry name" value="RADICAL_SAM"/>
    <property type="match status" value="1"/>
</dbReference>
<dbReference type="CDD" id="cd01335">
    <property type="entry name" value="Radical_SAM"/>
    <property type="match status" value="1"/>
</dbReference>
<dbReference type="RefSeq" id="WP_034715172.1">
    <property type="nucleotide sequence ID" value="NZ_AWQS01000041.1"/>
</dbReference>
<dbReference type="InterPro" id="IPR007197">
    <property type="entry name" value="rSAM"/>
</dbReference>
<dbReference type="PANTHER" id="PTHR42731">
    <property type="entry name" value="SLL1084 PROTEIN"/>
    <property type="match status" value="1"/>
</dbReference>
<feature type="domain" description="Radical SAM core" evidence="1">
    <location>
        <begin position="271"/>
        <end position="509"/>
    </location>
</feature>
<comment type="caution">
    <text evidence="2">The sequence shown here is derived from an EMBL/GenBank/DDBJ whole genome shotgun (WGS) entry which is preliminary data.</text>
</comment>
<dbReference type="Pfam" id="PF04055">
    <property type="entry name" value="Radical_SAM"/>
    <property type="match status" value="1"/>
</dbReference>
<gene>
    <name evidence="2" type="ORF">N864_20195</name>
</gene>
<dbReference type="InterPro" id="IPR023404">
    <property type="entry name" value="rSAM_horseshoe"/>
</dbReference>
<evidence type="ECO:0000259" key="1">
    <source>
        <dbReference type="PROSITE" id="PS51918"/>
    </source>
</evidence>
<dbReference type="InterPro" id="IPR006638">
    <property type="entry name" value="Elp3/MiaA/NifB-like_rSAM"/>
</dbReference>
<dbReference type="SFLD" id="SFLDS00029">
    <property type="entry name" value="Radical_SAM"/>
    <property type="match status" value="1"/>
</dbReference>
<name>W9GRT3_9MICO</name>
<dbReference type="OrthoDB" id="9806827at2"/>
<dbReference type="SUPFAM" id="SSF102114">
    <property type="entry name" value="Radical SAM enzymes"/>
    <property type="match status" value="1"/>
</dbReference>
<dbReference type="InterPro" id="IPR058240">
    <property type="entry name" value="rSAM_sf"/>
</dbReference>
<dbReference type="GO" id="GO:0003824">
    <property type="term" value="F:catalytic activity"/>
    <property type="evidence" value="ECO:0007669"/>
    <property type="project" value="InterPro"/>
</dbReference>
<proteinExistence type="predicted"/>
<keyword evidence="3" id="KW-1185">Reference proteome</keyword>
<dbReference type="PANTHER" id="PTHR42731:SF1">
    <property type="entry name" value="RADICAL SAM DOMAIN PROTEIN"/>
    <property type="match status" value="1"/>
</dbReference>
<dbReference type="PATRIC" id="fig|584657.3.peg.1468"/>